<dbReference type="PANTHER" id="PTHR11071:SF561">
    <property type="entry name" value="PEPTIDYL-PROLYL CIS-TRANS ISOMERASE D-RELATED"/>
    <property type="match status" value="1"/>
</dbReference>
<protein>
    <submittedName>
        <fullName evidence="3">Cyclophilin-like domain-containing protein</fullName>
    </submittedName>
</protein>
<dbReference type="EMBL" id="MU070500">
    <property type="protein sequence ID" value="KAF5827456.1"/>
    <property type="molecule type" value="Genomic_DNA"/>
</dbReference>
<evidence type="ECO:0000259" key="2">
    <source>
        <dbReference type="PROSITE" id="PS50072"/>
    </source>
</evidence>
<feature type="domain" description="PPIase cyclophilin-type" evidence="2">
    <location>
        <begin position="131"/>
        <end position="288"/>
    </location>
</feature>
<proteinExistence type="inferred from homology"/>
<sequence>MINFGFGLRRIRFWVPICLARFKFNRTLSRVDESLITGVNVQRHGAHRTMRRAVPAWGAAARACSFLSAPKQQPSGRHYNFAQPRDDGGVIPYHEFIKEPKVWLAGAGLLGCVLYGWHMFTGPKVTEPHVYLDFTSEGRPLGRVVVGLYGKLTPEIAQNFHGLATHSEGFGYRGSPVHHVVRKYVVMAGDVTKGDGTGGASIFGPRHSVQSAQARLVRGTVAAVQDDEGGIRSQFFVCLMPMTPELSKQMAACGRVLSGLEVLDAISEMPTDGNGRPLQPVVISDSGEVGAALPASPASAS</sequence>
<dbReference type="SUPFAM" id="SSF50891">
    <property type="entry name" value="Cyclophilin-like"/>
    <property type="match status" value="1"/>
</dbReference>
<comment type="similarity">
    <text evidence="1">Belongs to the cyclophilin-type PPIase family.</text>
</comment>
<dbReference type="Proteomes" id="UP000815325">
    <property type="component" value="Unassembled WGS sequence"/>
</dbReference>
<evidence type="ECO:0000256" key="1">
    <source>
        <dbReference type="ARBA" id="ARBA00007365"/>
    </source>
</evidence>
<gene>
    <name evidence="3" type="ORF">DUNSADRAFT_626</name>
</gene>
<comment type="caution">
    <text evidence="3">The sequence shown here is derived from an EMBL/GenBank/DDBJ whole genome shotgun (WGS) entry which is preliminary data.</text>
</comment>
<keyword evidence="4" id="KW-1185">Reference proteome</keyword>
<name>A0ABQ7FYN5_DUNSA</name>
<organism evidence="3 4">
    <name type="scientific">Dunaliella salina</name>
    <name type="common">Green alga</name>
    <name type="synonym">Protococcus salinus</name>
    <dbReference type="NCBI Taxonomy" id="3046"/>
    <lineage>
        <taxon>Eukaryota</taxon>
        <taxon>Viridiplantae</taxon>
        <taxon>Chlorophyta</taxon>
        <taxon>core chlorophytes</taxon>
        <taxon>Chlorophyceae</taxon>
        <taxon>CS clade</taxon>
        <taxon>Chlamydomonadales</taxon>
        <taxon>Dunaliellaceae</taxon>
        <taxon>Dunaliella</taxon>
    </lineage>
</organism>
<evidence type="ECO:0000313" key="4">
    <source>
        <dbReference type="Proteomes" id="UP000815325"/>
    </source>
</evidence>
<dbReference type="InterPro" id="IPR029000">
    <property type="entry name" value="Cyclophilin-like_dom_sf"/>
</dbReference>
<dbReference type="Pfam" id="PF00160">
    <property type="entry name" value="Pro_isomerase"/>
    <property type="match status" value="1"/>
</dbReference>
<evidence type="ECO:0000313" key="3">
    <source>
        <dbReference type="EMBL" id="KAF5827456.1"/>
    </source>
</evidence>
<dbReference type="Gene3D" id="2.40.100.10">
    <property type="entry name" value="Cyclophilin-like"/>
    <property type="match status" value="1"/>
</dbReference>
<dbReference type="PROSITE" id="PS50072">
    <property type="entry name" value="CSA_PPIASE_2"/>
    <property type="match status" value="1"/>
</dbReference>
<accession>A0ABQ7FYN5</accession>
<dbReference type="InterPro" id="IPR002130">
    <property type="entry name" value="Cyclophilin-type_PPIase_dom"/>
</dbReference>
<reference evidence="3" key="1">
    <citation type="submission" date="2017-08" db="EMBL/GenBank/DDBJ databases">
        <authorList>
            <person name="Polle J.E."/>
            <person name="Barry K."/>
            <person name="Cushman J."/>
            <person name="Schmutz J."/>
            <person name="Tran D."/>
            <person name="Hathwaick L.T."/>
            <person name="Yim W.C."/>
            <person name="Jenkins J."/>
            <person name="Mckie-Krisberg Z.M."/>
            <person name="Prochnik S."/>
            <person name="Lindquist E."/>
            <person name="Dockter R.B."/>
            <person name="Adam C."/>
            <person name="Molina H."/>
            <person name="Bunkerborg J."/>
            <person name="Jin E."/>
            <person name="Buchheim M."/>
            <person name="Magnuson J."/>
        </authorList>
    </citation>
    <scope>NUCLEOTIDE SEQUENCE</scope>
    <source>
        <strain evidence="3">CCAP 19/18</strain>
    </source>
</reference>
<dbReference type="PANTHER" id="PTHR11071">
    <property type="entry name" value="PEPTIDYL-PROLYL CIS-TRANS ISOMERASE"/>
    <property type="match status" value="1"/>
</dbReference>